<evidence type="ECO:0000256" key="1">
    <source>
        <dbReference type="SAM" id="MobiDB-lite"/>
    </source>
</evidence>
<reference evidence="2 3" key="1">
    <citation type="journal article" date="2016" name="Nat. Commun.">
        <title>Ectomycorrhizal ecology is imprinted in the genome of the dominant symbiotic fungus Cenococcum geophilum.</title>
        <authorList>
            <consortium name="DOE Joint Genome Institute"/>
            <person name="Peter M."/>
            <person name="Kohler A."/>
            <person name="Ohm R.A."/>
            <person name="Kuo A."/>
            <person name="Krutzmann J."/>
            <person name="Morin E."/>
            <person name="Arend M."/>
            <person name="Barry K.W."/>
            <person name="Binder M."/>
            <person name="Choi C."/>
            <person name="Clum A."/>
            <person name="Copeland A."/>
            <person name="Grisel N."/>
            <person name="Haridas S."/>
            <person name="Kipfer T."/>
            <person name="LaButti K."/>
            <person name="Lindquist E."/>
            <person name="Lipzen A."/>
            <person name="Maire R."/>
            <person name="Meier B."/>
            <person name="Mihaltcheva S."/>
            <person name="Molinier V."/>
            <person name="Murat C."/>
            <person name="Poggeler S."/>
            <person name="Quandt C.A."/>
            <person name="Sperisen C."/>
            <person name="Tritt A."/>
            <person name="Tisserant E."/>
            <person name="Crous P.W."/>
            <person name="Henrissat B."/>
            <person name="Nehls U."/>
            <person name="Egli S."/>
            <person name="Spatafora J.W."/>
            <person name="Grigoriev I.V."/>
            <person name="Martin F.M."/>
        </authorList>
    </citation>
    <scope>NUCLEOTIDE SEQUENCE [LARGE SCALE GENOMIC DNA]</scope>
    <source>
        <strain evidence="2 3">CBS 207.34</strain>
    </source>
</reference>
<dbReference type="Proteomes" id="UP000250140">
    <property type="component" value="Unassembled WGS sequence"/>
</dbReference>
<sequence length="416" mass="45455">MSTDGVEFHSSEVNEEEPTNTVLYVGCSHGAQTRRELADNHGKDIERGCLEKCPKQSASKTLLAKSSLPGPQNLKRARSNSQDIPPLHTLSTQAKTLLGIKIQKPKQPSTDVSDSPDLNANFAIEGPGSCDPQCSLSPPPPSPTRSRGLFSFSGTADEGPDRRRRSTLASVSSTVKKMFARKDSTPANQATPTKGGPNPCEGEKKPPILQLTHSNEKYANEGKLRFKNEFTNLEARHDGPSTYWKNEPFWNSQCQLSPNRCLGPEENKTRSQTQTRDEEGKDNERLAAHAPLSPAISIETRDDPESSRPDLTLRRMGSTPCFSLGLVRGSDGSPRHSFDDAVTYNSDSSLVIVNNEPSVDLAGSRGNGNIPATRRARACKGPTSENMSYRLLFFYSDLQPLVKIDRSYFAGPASII</sequence>
<organism evidence="2 3">
    <name type="scientific">Glonium stellatum</name>
    <dbReference type="NCBI Taxonomy" id="574774"/>
    <lineage>
        <taxon>Eukaryota</taxon>
        <taxon>Fungi</taxon>
        <taxon>Dikarya</taxon>
        <taxon>Ascomycota</taxon>
        <taxon>Pezizomycotina</taxon>
        <taxon>Dothideomycetes</taxon>
        <taxon>Pleosporomycetidae</taxon>
        <taxon>Gloniales</taxon>
        <taxon>Gloniaceae</taxon>
        <taxon>Glonium</taxon>
    </lineage>
</organism>
<accession>A0A8E2JV79</accession>
<feature type="region of interest" description="Disordered" evidence="1">
    <location>
        <begin position="256"/>
        <end position="316"/>
    </location>
</feature>
<feature type="region of interest" description="Disordered" evidence="1">
    <location>
        <begin position="104"/>
        <end position="210"/>
    </location>
</feature>
<feature type="compositionally biased region" description="Basic and acidic residues" evidence="1">
    <location>
        <begin position="263"/>
        <end position="287"/>
    </location>
</feature>
<feature type="compositionally biased region" description="Polar residues" evidence="1">
    <location>
        <begin position="106"/>
        <end position="118"/>
    </location>
</feature>
<gene>
    <name evidence="2" type="ORF">AOQ84DRAFT_427156</name>
</gene>
<name>A0A8E2JV79_9PEZI</name>
<keyword evidence="3" id="KW-1185">Reference proteome</keyword>
<feature type="region of interest" description="Disordered" evidence="1">
    <location>
        <begin position="60"/>
        <end position="87"/>
    </location>
</feature>
<proteinExistence type="predicted"/>
<dbReference type="EMBL" id="KV749240">
    <property type="protein sequence ID" value="OCL10427.1"/>
    <property type="molecule type" value="Genomic_DNA"/>
</dbReference>
<dbReference type="AlphaFoldDB" id="A0A8E2JV79"/>
<evidence type="ECO:0000313" key="3">
    <source>
        <dbReference type="Proteomes" id="UP000250140"/>
    </source>
</evidence>
<protein>
    <submittedName>
        <fullName evidence="2">Uncharacterized protein</fullName>
    </submittedName>
</protein>
<feature type="compositionally biased region" description="Basic and acidic residues" evidence="1">
    <location>
        <begin position="299"/>
        <end position="313"/>
    </location>
</feature>
<evidence type="ECO:0000313" key="2">
    <source>
        <dbReference type="EMBL" id="OCL10427.1"/>
    </source>
</evidence>